<feature type="binding site" evidence="5">
    <location>
        <position position="124"/>
    </location>
    <ligand>
        <name>S-adenosyl-L-methionine</name>
        <dbReference type="ChEBI" id="CHEBI:59789"/>
    </ligand>
</feature>
<dbReference type="Gene3D" id="3.40.1280.10">
    <property type="match status" value="1"/>
</dbReference>
<keyword evidence="5" id="KW-0698">rRNA processing</keyword>
<evidence type="ECO:0000256" key="4">
    <source>
        <dbReference type="ARBA" id="ARBA00038303"/>
    </source>
</evidence>
<dbReference type="InterPro" id="IPR029028">
    <property type="entry name" value="Alpha/beta_knot_MTases"/>
</dbReference>
<dbReference type="Pfam" id="PF02590">
    <property type="entry name" value="SPOUT_MTase"/>
    <property type="match status" value="1"/>
</dbReference>
<dbReference type="PIRSF" id="PIRSF004505">
    <property type="entry name" value="MT_bac"/>
    <property type="match status" value="1"/>
</dbReference>
<comment type="function">
    <text evidence="5">Specifically methylates the pseudouridine at position 1915 (m3Psi1915) in 23S rRNA.</text>
</comment>
<feature type="binding site" evidence="5">
    <location>
        <begin position="143"/>
        <end position="148"/>
    </location>
    <ligand>
        <name>S-adenosyl-L-methionine</name>
        <dbReference type="ChEBI" id="CHEBI:59789"/>
    </ligand>
</feature>
<organism evidence="6 7">
    <name type="scientific">Chenggangzhangella methanolivorans</name>
    <dbReference type="NCBI Taxonomy" id="1437009"/>
    <lineage>
        <taxon>Bacteria</taxon>
        <taxon>Pseudomonadati</taxon>
        <taxon>Pseudomonadota</taxon>
        <taxon>Alphaproteobacteria</taxon>
        <taxon>Hyphomicrobiales</taxon>
        <taxon>Methylopilaceae</taxon>
        <taxon>Chenggangzhangella</taxon>
    </lineage>
</organism>
<comment type="subunit">
    <text evidence="5">Homodimer.</text>
</comment>
<proteinExistence type="inferred from homology"/>
<name>A0A9E6RCR0_9HYPH</name>
<reference evidence="6" key="1">
    <citation type="submission" date="2021-08" db="EMBL/GenBank/DDBJ databases">
        <authorList>
            <person name="Zhang H."/>
            <person name="Xu M."/>
            <person name="Yu Z."/>
            <person name="Yang L."/>
            <person name="Cai Y."/>
        </authorList>
    </citation>
    <scope>NUCLEOTIDE SEQUENCE</scope>
    <source>
        <strain evidence="6">CHL1</strain>
    </source>
</reference>
<comment type="catalytic activity">
    <reaction evidence="5">
        <text>pseudouridine(1915) in 23S rRNA + S-adenosyl-L-methionine = N(3)-methylpseudouridine(1915) in 23S rRNA + S-adenosyl-L-homocysteine + H(+)</text>
        <dbReference type="Rhea" id="RHEA:42752"/>
        <dbReference type="Rhea" id="RHEA-COMP:10221"/>
        <dbReference type="Rhea" id="RHEA-COMP:10222"/>
        <dbReference type="ChEBI" id="CHEBI:15378"/>
        <dbReference type="ChEBI" id="CHEBI:57856"/>
        <dbReference type="ChEBI" id="CHEBI:59789"/>
        <dbReference type="ChEBI" id="CHEBI:65314"/>
        <dbReference type="ChEBI" id="CHEBI:74486"/>
        <dbReference type="EC" id="2.1.1.177"/>
    </reaction>
</comment>
<evidence type="ECO:0000256" key="2">
    <source>
        <dbReference type="ARBA" id="ARBA00022679"/>
    </source>
</evidence>
<comment type="similarity">
    <text evidence="4 5">Belongs to the RNA methyltransferase RlmH family.</text>
</comment>
<dbReference type="EC" id="2.1.1.177" evidence="5"/>
<keyword evidence="2 5" id="KW-0808">Transferase</keyword>
<dbReference type="PANTHER" id="PTHR33603:SF1">
    <property type="entry name" value="RIBOSOMAL RNA LARGE SUBUNIT METHYLTRANSFERASE H"/>
    <property type="match status" value="1"/>
</dbReference>
<keyword evidence="5" id="KW-0963">Cytoplasm</keyword>
<keyword evidence="7" id="KW-1185">Reference proteome</keyword>
<dbReference type="SUPFAM" id="SSF75217">
    <property type="entry name" value="alpha/beta knot"/>
    <property type="match status" value="1"/>
</dbReference>
<dbReference type="NCBIfam" id="NF000989">
    <property type="entry name" value="PRK00103.2-3"/>
    <property type="match status" value="1"/>
</dbReference>
<gene>
    <name evidence="5 6" type="primary">rlmH</name>
    <name evidence="6" type="ORF">K6K41_18630</name>
</gene>
<sequence length="176" mass="19135">MWSAGRPGKCRCPDARLELASGRRGPLRERPERDLARRYLERIGKIGRGVGLDAPDVIELDESRARRAEERKRDEAAALRAALDPKLALFALDEGGKTMSSEAFAAAIGRRRDDGAAGIAFVIGGADGIDPSLLADAQARLAFGAMTWPHQIVRILLAEQLYRAATILAGHPYHRA</sequence>
<dbReference type="GO" id="GO:0005737">
    <property type="term" value="C:cytoplasm"/>
    <property type="evidence" value="ECO:0007669"/>
    <property type="project" value="UniProtKB-SubCell"/>
</dbReference>
<dbReference type="CDD" id="cd18081">
    <property type="entry name" value="RlmH-like"/>
    <property type="match status" value="1"/>
</dbReference>
<evidence type="ECO:0000313" key="6">
    <source>
        <dbReference type="EMBL" id="QZO02438.1"/>
    </source>
</evidence>
<evidence type="ECO:0000256" key="5">
    <source>
        <dbReference type="HAMAP-Rule" id="MF_00658"/>
    </source>
</evidence>
<dbReference type="EMBL" id="CP081869">
    <property type="protein sequence ID" value="QZO02438.1"/>
    <property type="molecule type" value="Genomic_DNA"/>
</dbReference>
<keyword evidence="1 5" id="KW-0489">Methyltransferase</keyword>
<feature type="binding site" evidence="5">
    <location>
        <position position="92"/>
    </location>
    <ligand>
        <name>S-adenosyl-L-methionine</name>
        <dbReference type="ChEBI" id="CHEBI:59789"/>
    </ligand>
</feature>
<dbReference type="HAMAP" id="MF_00658">
    <property type="entry name" value="23SrRNA_methyltr_H"/>
    <property type="match status" value="1"/>
</dbReference>
<dbReference type="InterPro" id="IPR003742">
    <property type="entry name" value="RlmH-like"/>
</dbReference>
<comment type="subcellular location">
    <subcellularLocation>
        <location evidence="5">Cytoplasm</location>
    </subcellularLocation>
</comment>
<dbReference type="PANTHER" id="PTHR33603">
    <property type="entry name" value="METHYLTRANSFERASE"/>
    <property type="match status" value="1"/>
</dbReference>
<accession>A0A9E6RCR0</accession>
<evidence type="ECO:0000313" key="7">
    <source>
        <dbReference type="Proteomes" id="UP000825701"/>
    </source>
</evidence>
<dbReference type="GO" id="GO:0070038">
    <property type="term" value="F:rRNA (pseudouridine-N3-)-methyltransferase activity"/>
    <property type="evidence" value="ECO:0007669"/>
    <property type="project" value="UniProtKB-UniRule"/>
</dbReference>
<dbReference type="KEGG" id="cmet:K6K41_18630"/>
<evidence type="ECO:0000256" key="1">
    <source>
        <dbReference type="ARBA" id="ARBA00022603"/>
    </source>
</evidence>
<keyword evidence="3 5" id="KW-0949">S-adenosyl-L-methionine</keyword>
<dbReference type="InterPro" id="IPR029026">
    <property type="entry name" value="tRNA_m1G_MTases_N"/>
</dbReference>
<protein>
    <recommendedName>
        <fullName evidence="5">Ribosomal RNA large subunit methyltransferase H</fullName>
        <ecNumber evidence="5">2.1.1.177</ecNumber>
    </recommendedName>
    <alternativeName>
        <fullName evidence="5">23S rRNA (pseudouridine1915-N3)-methyltransferase</fullName>
    </alternativeName>
    <alternativeName>
        <fullName evidence="5">23S rRNA m3Psi1915 methyltransferase</fullName>
    </alternativeName>
    <alternativeName>
        <fullName evidence="5">rRNA (pseudouridine-N3-)-methyltransferase RlmH</fullName>
    </alternativeName>
</protein>
<dbReference type="RefSeq" id="WP_261405793.1">
    <property type="nucleotide sequence ID" value="NZ_CP081869.1"/>
</dbReference>
<dbReference type="Proteomes" id="UP000825701">
    <property type="component" value="Chromosome"/>
</dbReference>
<evidence type="ECO:0000256" key="3">
    <source>
        <dbReference type="ARBA" id="ARBA00022691"/>
    </source>
</evidence>
<dbReference type="AlphaFoldDB" id="A0A9E6RCR0"/>